<evidence type="ECO:0000256" key="1">
    <source>
        <dbReference type="SAM" id="SignalP"/>
    </source>
</evidence>
<feature type="signal peptide" evidence="1">
    <location>
        <begin position="1"/>
        <end position="16"/>
    </location>
</feature>
<gene>
    <name evidence="2" type="ORF">LEMA_P096760.1</name>
</gene>
<protein>
    <submittedName>
        <fullName evidence="2">Predicted protein</fullName>
    </submittedName>
</protein>
<organism evidence="3">
    <name type="scientific">Leptosphaeria maculans (strain JN3 / isolate v23.1.3 / race Av1-4-5-6-7-8)</name>
    <name type="common">Blackleg fungus</name>
    <name type="synonym">Phoma lingam</name>
    <dbReference type="NCBI Taxonomy" id="985895"/>
    <lineage>
        <taxon>Eukaryota</taxon>
        <taxon>Fungi</taxon>
        <taxon>Dikarya</taxon>
        <taxon>Ascomycota</taxon>
        <taxon>Pezizomycotina</taxon>
        <taxon>Dothideomycetes</taxon>
        <taxon>Pleosporomycetidae</taxon>
        <taxon>Pleosporales</taxon>
        <taxon>Pleosporineae</taxon>
        <taxon>Leptosphaeriaceae</taxon>
        <taxon>Plenodomus</taxon>
        <taxon>Plenodomus lingam/Leptosphaeria maculans species complex</taxon>
    </lineage>
</organism>
<accession>E5A3Q4</accession>
<name>E5A3Q4_LEPMJ</name>
<keyword evidence="1" id="KW-0732">Signal</keyword>
<dbReference type="Proteomes" id="UP000002668">
    <property type="component" value="Genome"/>
</dbReference>
<dbReference type="AlphaFoldDB" id="E5A3Q4"/>
<dbReference type="HOGENOM" id="CLU_1713598_0_0_1"/>
<evidence type="ECO:0000313" key="3">
    <source>
        <dbReference type="Proteomes" id="UP000002668"/>
    </source>
</evidence>
<sequence>MIAILDSLSIRLVVWLQTIFKDKTVCCINEYMEQLREECDDSKRMLQDADTGSAYAAALEHIQTMETEYRSAKGHNVKLTRQLKSLTQSAQDPQRRQDEHLGSVETLTAELEATKLRRTSHSDGKVFQAVRYFIHMLENGYRLWLSSIGTGMG</sequence>
<dbReference type="OrthoDB" id="10496519at2759"/>
<evidence type="ECO:0000313" key="2">
    <source>
        <dbReference type="EMBL" id="CBX98267.1"/>
    </source>
</evidence>
<keyword evidence="3" id="KW-1185">Reference proteome</keyword>
<dbReference type="GeneID" id="13286085"/>
<dbReference type="EMBL" id="FP929133">
    <property type="protein sequence ID" value="CBX98267.1"/>
    <property type="molecule type" value="Genomic_DNA"/>
</dbReference>
<proteinExistence type="predicted"/>
<feature type="chain" id="PRO_5003192401" evidence="1">
    <location>
        <begin position="17"/>
        <end position="153"/>
    </location>
</feature>
<dbReference type="VEuPathDB" id="FungiDB:LEMA_P096760.1"/>
<dbReference type="InParanoid" id="E5A3Q4"/>
<reference evidence="3" key="1">
    <citation type="journal article" date="2011" name="Nat. Commun.">
        <title>Effector diversification within compartments of the Leptosphaeria maculans genome affected by Repeat-Induced Point mutations.</title>
        <authorList>
            <person name="Rouxel T."/>
            <person name="Grandaubert J."/>
            <person name="Hane J.K."/>
            <person name="Hoede C."/>
            <person name="van de Wouw A.P."/>
            <person name="Couloux A."/>
            <person name="Dominguez V."/>
            <person name="Anthouard V."/>
            <person name="Bally P."/>
            <person name="Bourras S."/>
            <person name="Cozijnsen A.J."/>
            <person name="Ciuffetti L.M."/>
            <person name="Degrave A."/>
            <person name="Dilmaghani A."/>
            <person name="Duret L."/>
            <person name="Fudal I."/>
            <person name="Goodwin S.B."/>
            <person name="Gout L."/>
            <person name="Glaser N."/>
            <person name="Linglin J."/>
            <person name="Kema G.H.J."/>
            <person name="Lapalu N."/>
            <person name="Lawrence C.B."/>
            <person name="May K."/>
            <person name="Meyer M."/>
            <person name="Ollivier B."/>
            <person name="Poulain J."/>
            <person name="Schoch C.L."/>
            <person name="Simon A."/>
            <person name="Spatafora J.W."/>
            <person name="Stachowiak A."/>
            <person name="Turgeon B.G."/>
            <person name="Tyler B.M."/>
            <person name="Vincent D."/>
            <person name="Weissenbach J."/>
            <person name="Amselem J."/>
            <person name="Quesneville H."/>
            <person name="Oliver R.P."/>
            <person name="Wincker P."/>
            <person name="Balesdent M.-H."/>
            <person name="Howlett B.J."/>
        </authorList>
    </citation>
    <scope>NUCLEOTIDE SEQUENCE [LARGE SCALE GENOMIC DNA]</scope>
    <source>
        <strain evidence="3">JN3 / isolate v23.1.3 / race Av1-4-5-6-7-8</strain>
    </source>
</reference>